<name>A0A1A6GUL2_NEOLE</name>
<feature type="region of interest" description="Disordered" evidence="1">
    <location>
        <begin position="27"/>
        <end position="50"/>
    </location>
</feature>
<dbReference type="AlphaFoldDB" id="A0A1A6GUL2"/>
<accession>A0A1A6GUL2</accession>
<sequence length="80" mass="8561">MLERGMQEEGDAAAALCTVPRQLLHSAQASSGPRLPSWEQLNQQREADSEVTAKLLSGPHTSSFLLGFNLGLGVLENSVL</sequence>
<evidence type="ECO:0000313" key="2">
    <source>
        <dbReference type="EMBL" id="OBS69325.1"/>
    </source>
</evidence>
<reference evidence="2 3" key="1">
    <citation type="submission" date="2016-06" db="EMBL/GenBank/DDBJ databases">
        <title>The Draft Genome Sequence and Annotation of the Desert Woodrat Neotoma lepida.</title>
        <authorList>
            <person name="Campbell M."/>
            <person name="Oakeson K.F."/>
            <person name="Yandell M."/>
            <person name="Halpert J.R."/>
            <person name="Dearing D."/>
        </authorList>
    </citation>
    <scope>NUCLEOTIDE SEQUENCE [LARGE SCALE GENOMIC DNA]</scope>
    <source>
        <strain evidence="2">417</strain>
        <tissue evidence="2">Liver</tissue>
    </source>
</reference>
<gene>
    <name evidence="2" type="ORF">A6R68_02153</name>
</gene>
<organism evidence="2 3">
    <name type="scientific">Neotoma lepida</name>
    <name type="common">Desert woodrat</name>
    <dbReference type="NCBI Taxonomy" id="56216"/>
    <lineage>
        <taxon>Eukaryota</taxon>
        <taxon>Metazoa</taxon>
        <taxon>Chordata</taxon>
        <taxon>Craniata</taxon>
        <taxon>Vertebrata</taxon>
        <taxon>Euteleostomi</taxon>
        <taxon>Mammalia</taxon>
        <taxon>Eutheria</taxon>
        <taxon>Euarchontoglires</taxon>
        <taxon>Glires</taxon>
        <taxon>Rodentia</taxon>
        <taxon>Myomorpha</taxon>
        <taxon>Muroidea</taxon>
        <taxon>Cricetidae</taxon>
        <taxon>Neotominae</taxon>
        <taxon>Neotoma</taxon>
    </lineage>
</organism>
<dbReference type="EMBL" id="LZPO01073203">
    <property type="protein sequence ID" value="OBS69325.1"/>
    <property type="molecule type" value="Genomic_DNA"/>
</dbReference>
<dbReference type="Proteomes" id="UP000092124">
    <property type="component" value="Unassembled WGS sequence"/>
</dbReference>
<comment type="caution">
    <text evidence="2">The sequence shown here is derived from an EMBL/GenBank/DDBJ whole genome shotgun (WGS) entry which is preliminary data.</text>
</comment>
<proteinExistence type="predicted"/>
<protein>
    <submittedName>
        <fullName evidence="2">Uncharacterized protein</fullName>
    </submittedName>
</protein>
<evidence type="ECO:0000256" key="1">
    <source>
        <dbReference type="SAM" id="MobiDB-lite"/>
    </source>
</evidence>
<keyword evidence="3" id="KW-1185">Reference proteome</keyword>
<evidence type="ECO:0000313" key="3">
    <source>
        <dbReference type="Proteomes" id="UP000092124"/>
    </source>
</evidence>